<comment type="caution">
    <text evidence="2">The sequence shown here is derived from an EMBL/GenBank/DDBJ whole genome shotgun (WGS) entry which is preliminary data.</text>
</comment>
<gene>
    <name evidence="2" type="ORF">K8V00_02860</name>
</gene>
<protein>
    <recommendedName>
        <fullName evidence="1">DUF3279 domain-containing protein</fullName>
    </recommendedName>
</protein>
<accession>A0A921F9B5</accession>
<evidence type="ECO:0000313" key="3">
    <source>
        <dbReference type="Proteomes" id="UP000707535"/>
    </source>
</evidence>
<feature type="domain" description="DUF3279" evidence="1">
    <location>
        <begin position="19"/>
        <end position="44"/>
    </location>
</feature>
<evidence type="ECO:0000259" key="1">
    <source>
        <dbReference type="Pfam" id="PF11682"/>
    </source>
</evidence>
<name>A0A921F9B5_9LACO</name>
<dbReference type="SUPFAM" id="SSF161187">
    <property type="entry name" value="YfgJ-like"/>
    <property type="match status" value="1"/>
</dbReference>
<reference evidence="2" key="2">
    <citation type="submission" date="2021-09" db="EMBL/GenBank/DDBJ databases">
        <authorList>
            <person name="Gilroy R."/>
        </authorList>
    </citation>
    <scope>NUCLEOTIDE SEQUENCE</scope>
    <source>
        <strain evidence="2">CHK174-6876</strain>
    </source>
</reference>
<dbReference type="InterPro" id="IPR021696">
    <property type="entry name" value="DUF3279"/>
</dbReference>
<reference evidence="2" key="1">
    <citation type="journal article" date="2021" name="PeerJ">
        <title>Extensive microbial diversity within the chicken gut microbiome revealed by metagenomics and culture.</title>
        <authorList>
            <person name="Gilroy R."/>
            <person name="Ravi A."/>
            <person name="Getino M."/>
            <person name="Pursley I."/>
            <person name="Horton D.L."/>
            <person name="Alikhan N.F."/>
            <person name="Baker D."/>
            <person name="Gharbi K."/>
            <person name="Hall N."/>
            <person name="Watson M."/>
            <person name="Adriaenssens E.M."/>
            <person name="Foster-Nyarko E."/>
            <person name="Jarju S."/>
            <person name="Secka A."/>
            <person name="Antonio M."/>
            <person name="Oren A."/>
            <person name="Chaudhuri R.R."/>
            <person name="La Ragione R."/>
            <person name="Hildebrand F."/>
            <person name="Pallen M.J."/>
        </authorList>
    </citation>
    <scope>NUCLEOTIDE SEQUENCE</scope>
    <source>
        <strain evidence="2">CHK174-6876</strain>
    </source>
</reference>
<dbReference type="AlphaFoldDB" id="A0A921F9B5"/>
<dbReference type="Pfam" id="PF11682">
    <property type="entry name" value="Zn_ribbon_11"/>
    <property type="match status" value="1"/>
</dbReference>
<organism evidence="2 3">
    <name type="scientific">Ligilactobacillus acidipiscis</name>
    <dbReference type="NCBI Taxonomy" id="89059"/>
    <lineage>
        <taxon>Bacteria</taxon>
        <taxon>Bacillati</taxon>
        <taxon>Bacillota</taxon>
        <taxon>Bacilli</taxon>
        <taxon>Lactobacillales</taxon>
        <taxon>Lactobacillaceae</taxon>
        <taxon>Ligilactobacillus</taxon>
    </lineage>
</organism>
<sequence>MSEQTEYSEYAINLINQGQKFFCQHCKTQLNGERNCPNCHTKIFYPGEFDNNNLSKLGNGLQNAGGKIEKAGNSLSKTRNSLILGCTIPIFY</sequence>
<proteinExistence type="predicted"/>
<dbReference type="EMBL" id="DYXG01000025">
    <property type="protein sequence ID" value="HJE96537.1"/>
    <property type="molecule type" value="Genomic_DNA"/>
</dbReference>
<evidence type="ECO:0000313" key="2">
    <source>
        <dbReference type="EMBL" id="HJE96537.1"/>
    </source>
</evidence>
<dbReference type="Proteomes" id="UP000707535">
    <property type="component" value="Unassembled WGS sequence"/>
</dbReference>